<protein>
    <submittedName>
        <fullName evidence="1">Uncharacterized protein</fullName>
    </submittedName>
</protein>
<reference evidence="1 2" key="1">
    <citation type="submission" date="2015-12" db="EMBL/GenBank/DDBJ databases">
        <authorList>
            <person name="Shamseldin A."/>
            <person name="Moawad H."/>
            <person name="Abd El-Rahim W.M."/>
            <person name="Sadowsky M.J."/>
        </authorList>
    </citation>
    <scope>NUCLEOTIDE SEQUENCE [LARGE SCALE GENOMIC DNA]</scope>
    <source>
        <strain evidence="1 2">SM2</strain>
    </source>
</reference>
<dbReference type="Proteomes" id="UP000074119">
    <property type="component" value="Chromosome"/>
</dbReference>
<gene>
    <name evidence="1" type="ORF">AZF00_01860</name>
</gene>
<dbReference type="KEGG" id="zal:AZF00_01860"/>
<dbReference type="EMBL" id="CP014544">
    <property type="protein sequence ID" value="AMO67126.1"/>
    <property type="molecule type" value="Genomic_DNA"/>
</dbReference>
<evidence type="ECO:0000313" key="1">
    <source>
        <dbReference type="EMBL" id="AMO67126.1"/>
    </source>
</evidence>
<accession>A0A127M1M0</accession>
<dbReference type="AlphaFoldDB" id="A0A127M1M0"/>
<organism evidence="1 2">
    <name type="scientific">Zhongshania aliphaticivorans</name>
    <dbReference type="NCBI Taxonomy" id="1470434"/>
    <lineage>
        <taxon>Bacteria</taxon>
        <taxon>Pseudomonadati</taxon>
        <taxon>Pseudomonadota</taxon>
        <taxon>Gammaproteobacteria</taxon>
        <taxon>Cellvibrionales</taxon>
        <taxon>Spongiibacteraceae</taxon>
        <taxon>Zhongshania</taxon>
    </lineage>
</organism>
<evidence type="ECO:0000313" key="2">
    <source>
        <dbReference type="Proteomes" id="UP000074119"/>
    </source>
</evidence>
<name>A0A127M1M0_9GAMM</name>
<sequence>MVISTDYLRVLKEANWPLFFACNSALSFLFCSNLKLSAYWQETCLMNIDMFGMDWHRAVLYLNDVFDSF</sequence>
<dbReference type="STRING" id="1470434.AZF00_01860"/>
<proteinExistence type="predicted"/>